<evidence type="ECO:0000256" key="3">
    <source>
        <dbReference type="ARBA" id="ARBA00022692"/>
    </source>
</evidence>
<keyword evidence="4 6" id="KW-1133">Transmembrane helix</keyword>
<comment type="subcellular location">
    <subcellularLocation>
        <location evidence="6">Cell membrane</location>
        <topology evidence="6">Multi-pass membrane protein</topology>
    </subcellularLocation>
    <subcellularLocation>
        <location evidence="1">Membrane</location>
    </subcellularLocation>
</comment>
<evidence type="ECO:0000256" key="2">
    <source>
        <dbReference type="ARBA" id="ARBA00007165"/>
    </source>
</evidence>
<dbReference type="GeneID" id="79853506"/>
<dbReference type="InterPro" id="IPR002994">
    <property type="entry name" value="Surf1/Shy1"/>
</dbReference>
<evidence type="ECO:0000313" key="8">
    <source>
        <dbReference type="EMBL" id="TQE44743.1"/>
    </source>
</evidence>
<dbReference type="PROSITE" id="PS50895">
    <property type="entry name" value="SURF1"/>
    <property type="match status" value="1"/>
</dbReference>
<feature type="transmembrane region" description="Helical" evidence="6">
    <location>
        <begin position="12"/>
        <end position="33"/>
    </location>
</feature>
<evidence type="ECO:0000313" key="9">
    <source>
        <dbReference type="Proteomes" id="UP000318080"/>
    </source>
</evidence>
<dbReference type="EMBL" id="VHIR01000001">
    <property type="protein sequence ID" value="TQE44743.1"/>
    <property type="molecule type" value="Genomic_DNA"/>
</dbReference>
<reference evidence="8 9" key="1">
    <citation type="submission" date="2019-06" db="EMBL/GenBank/DDBJ databases">
        <title>Draft genome of C. phoceense Strain 272.</title>
        <authorList>
            <person name="Pacheco L.G.C."/>
            <person name="Barberis C.M."/>
            <person name="Almuzara M.N."/>
            <person name="Traglia G.M."/>
            <person name="Santos C.S."/>
            <person name="Rocha D.J.P.G."/>
            <person name="Aguiar E.R.G.R."/>
            <person name="Vay C.A."/>
        </authorList>
    </citation>
    <scope>NUCLEOTIDE SEQUENCE [LARGE SCALE GENOMIC DNA]</scope>
    <source>
        <strain evidence="8 9">272</strain>
    </source>
</reference>
<evidence type="ECO:0000256" key="5">
    <source>
        <dbReference type="ARBA" id="ARBA00023136"/>
    </source>
</evidence>
<dbReference type="STRING" id="1686286.GCA_900092335_02356"/>
<feature type="region of interest" description="Disordered" evidence="7">
    <location>
        <begin position="248"/>
        <end position="328"/>
    </location>
</feature>
<keyword evidence="3 6" id="KW-0812">Transmembrane</keyword>
<evidence type="ECO:0000256" key="4">
    <source>
        <dbReference type="ARBA" id="ARBA00022989"/>
    </source>
</evidence>
<dbReference type="PANTHER" id="PTHR23427">
    <property type="entry name" value="SURFEIT LOCUS PROTEIN"/>
    <property type="match status" value="1"/>
</dbReference>
<sequence length="328" mass="36086">MLKTFLKPQWVLLTLFVVVFSYFAFTTLAPWQLGKDHDIVERNHEIEAAYESDPVPLIDAVTSTGEIANKEWTRVTLQGRYLADKEVLLRLRPVESGPTYQSLVPFETNDGLTMLVDRGWVAAGEGNAVPTIEPVPTGEVTLTAMLRTAERVHTSAPIEDQGYTQVYSINPGQVGKLENLTLGTDYVQISHDDQPGVLNPIPVPQLDRGSHLSYGFQWIAFGIMAPLGLIYFVYAELRERRRLREEEAAMAAAATTDAEAAGSAPEPSPEPAESSESAESAQTAAAPAETATPATTPAAPASRRSRTRYGDAKPDYYEKFNKRGRERF</sequence>
<dbReference type="AlphaFoldDB" id="A0A540RAI9"/>
<dbReference type="GO" id="GO:0005886">
    <property type="term" value="C:plasma membrane"/>
    <property type="evidence" value="ECO:0007669"/>
    <property type="project" value="UniProtKB-SubCell"/>
</dbReference>
<dbReference type="PANTHER" id="PTHR23427:SF2">
    <property type="entry name" value="SURFEIT LOCUS PROTEIN 1"/>
    <property type="match status" value="1"/>
</dbReference>
<feature type="compositionally biased region" description="Basic and acidic residues" evidence="7">
    <location>
        <begin position="308"/>
        <end position="328"/>
    </location>
</feature>
<accession>A0A540RAI9</accession>
<comment type="caution">
    <text evidence="8">The sequence shown here is derived from an EMBL/GenBank/DDBJ whole genome shotgun (WGS) entry which is preliminary data.</text>
</comment>
<gene>
    <name evidence="8" type="ORF">EJK80_01330</name>
</gene>
<dbReference type="Proteomes" id="UP000318080">
    <property type="component" value="Unassembled WGS sequence"/>
</dbReference>
<keyword evidence="5 6" id="KW-0472">Membrane</keyword>
<comment type="similarity">
    <text evidence="2 6">Belongs to the SURF1 family.</text>
</comment>
<evidence type="ECO:0000256" key="1">
    <source>
        <dbReference type="ARBA" id="ARBA00004370"/>
    </source>
</evidence>
<dbReference type="InterPro" id="IPR045214">
    <property type="entry name" value="Surf1/Surf4"/>
</dbReference>
<keyword evidence="9" id="KW-1185">Reference proteome</keyword>
<feature type="transmembrane region" description="Helical" evidence="6">
    <location>
        <begin position="214"/>
        <end position="234"/>
    </location>
</feature>
<dbReference type="CDD" id="cd06662">
    <property type="entry name" value="SURF1"/>
    <property type="match status" value="1"/>
</dbReference>
<protein>
    <recommendedName>
        <fullName evidence="6">SURF1-like protein</fullName>
    </recommendedName>
</protein>
<organism evidence="8 9">
    <name type="scientific">Corynebacterium phoceense</name>
    <dbReference type="NCBI Taxonomy" id="1686286"/>
    <lineage>
        <taxon>Bacteria</taxon>
        <taxon>Bacillati</taxon>
        <taxon>Actinomycetota</taxon>
        <taxon>Actinomycetes</taxon>
        <taxon>Mycobacteriales</taxon>
        <taxon>Corynebacteriaceae</taxon>
        <taxon>Corynebacterium</taxon>
    </lineage>
</organism>
<evidence type="ECO:0000256" key="6">
    <source>
        <dbReference type="RuleBase" id="RU363076"/>
    </source>
</evidence>
<evidence type="ECO:0000256" key="7">
    <source>
        <dbReference type="SAM" id="MobiDB-lite"/>
    </source>
</evidence>
<name>A0A540RAI9_9CORY</name>
<feature type="compositionally biased region" description="Low complexity" evidence="7">
    <location>
        <begin position="249"/>
        <end position="302"/>
    </location>
</feature>
<dbReference type="Pfam" id="PF02104">
    <property type="entry name" value="SURF1"/>
    <property type="match status" value="1"/>
</dbReference>
<keyword evidence="6" id="KW-1003">Cell membrane</keyword>
<dbReference type="RefSeq" id="WP_068801943.1">
    <property type="nucleotide sequence ID" value="NZ_JADPQA010000015.1"/>
</dbReference>
<proteinExistence type="inferred from homology"/>